<accession>A0A1Q8QHW0</accession>
<dbReference type="PANTHER" id="PTHR33678:SF1">
    <property type="entry name" value="BLL1576 PROTEIN"/>
    <property type="match status" value="1"/>
</dbReference>
<organism evidence="3 4">
    <name type="scientific">Desulfosporosinus metallidurans</name>
    <dbReference type="NCBI Taxonomy" id="1888891"/>
    <lineage>
        <taxon>Bacteria</taxon>
        <taxon>Bacillati</taxon>
        <taxon>Bacillota</taxon>
        <taxon>Clostridia</taxon>
        <taxon>Eubacteriales</taxon>
        <taxon>Desulfitobacteriaceae</taxon>
        <taxon>Desulfosporosinus</taxon>
    </lineage>
</organism>
<dbReference type="Proteomes" id="UP000186102">
    <property type="component" value="Unassembled WGS sequence"/>
</dbReference>
<reference evidence="3 4" key="1">
    <citation type="submission" date="2016-09" db="EMBL/GenBank/DDBJ databases">
        <title>Complete genome of Desulfosporosinus sp. OL.</title>
        <authorList>
            <person name="Mardanov A."/>
            <person name="Beletsky A."/>
            <person name="Panova A."/>
            <person name="Karnachuk O."/>
            <person name="Ravin N."/>
        </authorList>
    </citation>
    <scope>NUCLEOTIDE SEQUENCE [LARGE SCALE GENOMIC DNA]</scope>
    <source>
        <strain evidence="3 4">OL</strain>
    </source>
</reference>
<dbReference type="Pfam" id="PF03050">
    <property type="entry name" value="DDE_Tnp_IS66"/>
    <property type="match status" value="1"/>
</dbReference>
<dbReference type="AlphaFoldDB" id="A0A1Q8QHW0"/>
<dbReference type="Pfam" id="PF13817">
    <property type="entry name" value="DDE_Tnp_IS66_C"/>
    <property type="match status" value="1"/>
</dbReference>
<dbReference type="EMBL" id="MLBF01000068">
    <property type="protein sequence ID" value="OLN26868.1"/>
    <property type="molecule type" value="Genomic_DNA"/>
</dbReference>
<feature type="domain" description="Transposase IS66 C-terminal" evidence="2">
    <location>
        <begin position="132"/>
        <end position="173"/>
    </location>
</feature>
<keyword evidence="4" id="KW-1185">Reference proteome</keyword>
<dbReference type="InterPro" id="IPR039552">
    <property type="entry name" value="IS66_C"/>
</dbReference>
<dbReference type="STRING" id="1888891.DSOL_4821"/>
<protein>
    <submittedName>
        <fullName evidence="3">Mobile element protein</fullName>
    </submittedName>
</protein>
<name>A0A1Q8QHW0_9FIRM</name>
<feature type="domain" description="Transposase IS66 central" evidence="1">
    <location>
        <begin position="8"/>
        <end position="125"/>
    </location>
</feature>
<proteinExistence type="predicted"/>
<dbReference type="InterPro" id="IPR052344">
    <property type="entry name" value="Transposase-related"/>
</dbReference>
<evidence type="ECO:0000313" key="4">
    <source>
        <dbReference type="Proteomes" id="UP000186102"/>
    </source>
</evidence>
<dbReference type="PANTHER" id="PTHR33678">
    <property type="entry name" value="BLL1576 PROTEIN"/>
    <property type="match status" value="1"/>
</dbReference>
<comment type="caution">
    <text evidence="3">The sequence shown here is derived from an EMBL/GenBank/DDBJ whole genome shotgun (WGS) entry which is preliminary data.</text>
</comment>
<evidence type="ECO:0000313" key="3">
    <source>
        <dbReference type="EMBL" id="OLN26868.1"/>
    </source>
</evidence>
<sequence>MKSVPQESRKGTTADEALKRIALLYKIEALLRDKSTEKRYEERLKQSKPILDAYFEWLKSIAGTIDSGSMIGKAINYSLNQQNYLERYLIDGSISIDNSAAERSVRPFATGRKNWEFCNTPNGAKASAIIYSITESAKANGLKPYEYIVHILETIPKHYMGTSKDFLQDLLPWSDKLP</sequence>
<evidence type="ECO:0000259" key="2">
    <source>
        <dbReference type="Pfam" id="PF13817"/>
    </source>
</evidence>
<gene>
    <name evidence="3" type="ORF">DSOL_4821</name>
</gene>
<evidence type="ECO:0000259" key="1">
    <source>
        <dbReference type="Pfam" id="PF03050"/>
    </source>
</evidence>
<dbReference type="InterPro" id="IPR004291">
    <property type="entry name" value="Transposase_IS66_central"/>
</dbReference>